<feature type="domain" description="DUF6922" evidence="1">
    <location>
        <begin position="8"/>
        <end position="58"/>
    </location>
</feature>
<evidence type="ECO:0000259" key="1">
    <source>
        <dbReference type="Pfam" id="PF21956"/>
    </source>
</evidence>
<dbReference type="InterPro" id="IPR053830">
    <property type="entry name" value="DUF6922"/>
</dbReference>
<reference evidence="2 3" key="1">
    <citation type="submission" date="2019-09" db="EMBL/GenBank/DDBJ databases">
        <title>Genome sequence and assembly of Taibaiella sp.</title>
        <authorList>
            <person name="Chhetri G."/>
        </authorList>
    </citation>
    <scope>NUCLEOTIDE SEQUENCE [LARGE SCALE GENOMIC DNA]</scope>
    <source>
        <strain evidence="2 3">KVB11</strain>
    </source>
</reference>
<name>A0A5M6CPK5_9BACT</name>
<protein>
    <recommendedName>
        <fullName evidence="1">DUF6922 domain-containing protein</fullName>
    </recommendedName>
</protein>
<dbReference type="AlphaFoldDB" id="A0A5M6CPK5"/>
<dbReference type="Proteomes" id="UP000323632">
    <property type="component" value="Unassembled WGS sequence"/>
</dbReference>
<evidence type="ECO:0000313" key="3">
    <source>
        <dbReference type="Proteomes" id="UP000323632"/>
    </source>
</evidence>
<sequence length="84" mass="9974">MQDKPDIPGKFLWEFDTATFNYHKSYKIVIERVLERGNFEHWKSIISFYGKAKILETIEWSAQLSNYDKEFSKLLLQSELVNVA</sequence>
<dbReference type="EMBL" id="VWSH01000001">
    <property type="protein sequence ID" value="KAA5536883.1"/>
    <property type="molecule type" value="Genomic_DNA"/>
</dbReference>
<dbReference type="RefSeq" id="WP_150031460.1">
    <property type="nucleotide sequence ID" value="NZ_VWSH01000001.1"/>
</dbReference>
<dbReference type="Pfam" id="PF21956">
    <property type="entry name" value="DUF6922"/>
    <property type="match status" value="1"/>
</dbReference>
<proteinExistence type="predicted"/>
<accession>A0A5M6CPK5</accession>
<comment type="caution">
    <text evidence="2">The sequence shown here is derived from an EMBL/GenBank/DDBJ whole genome shotgun (WGS) entry which is preliminary data.</text>
</comment>
<organism evidence="2 3">
    <name type="scientific">Taibaiella lutea</name>
    <dbReference type="NCBI Taxonomy" id="2608001"/>
    <lineage>
        <taxon>Bacteria</taxon>
        <taxon>Pseudomonadati</taxon>
        <taxon>Bacteroidota</taxon>
        <taxon>Chitinophagia</taxon>
        <taxon>Chitinophagales</taxon>
        <taxon>Chitinophagaceae</taxon>
        <taxon>Taibaiella</taxon>
    </lineage>
</organism>
<gene>
    <name evidence="2" type="ORF">F0919_04205</name>
</gene>
<keyword evidence="3" id="KW-1185">Reference proteome</keyword>
<evidence type="ECO:0000313" key="2">
    <source>
        <dbReference type="EMBL" id="KAA5536883.1"/>
    </source>
</evidence>